<accession>A0A939FDI5</accession>
<keyword evidence="2 5" id="KW-0812">Transmembrane</keyword>
<dbReference type="InterPro" id="IPR032808">
    <property type="entry name" value="DoxX"/>
</dbReference>
<evidence type="ECO:0000256" key="4">
    <source>
        <dbReference type="ARBA" id="ARBA00023136"/>
    </source>
</evidence>
<evidence type="ECO:0000256" key="3">
    <source>
        <dbReference type="ARBA" id="ARBA00022989"/>
    </source>
</evidence>
<dbReference type="Proteomes" id="UP000664167">
    <property type="component" value="Unassembled WGS sequence"/>
</dbReference>
<dbReference type="GO" id="GO:0016020">
    <property type="term" value="C:membrane"/>
    <property type="evidence" value="ECO:0007669"/>
    <property type="project" value="UniProtKB-SubCell"/>
</dbReference>
<name>A0A939FDI5_9ACTN</name>
<keyword evidence="8" id="KW-1185">Reference proteome</keyword>
<feature type="signal peptide" evidence="6">
    <location>
        <begin position="1"/>
        <end position="23"/>
    </location>
</feature>
<dbReference type="EMBL" id="JAFLRJ010000420">
    <property type="protein sequence ID" value="MBO0516622.1"/>
    <property type="molecule type" value="Genomic_DNA"/>
</dbReference>
<keyword evidence="4 5" id="KW-0472">Membrane</keyword>
<evidence type="ECO:0000313" key="8">
    <source>
        <dbReference type="Proteomes" id="UP000664167"/>
    </source>
</evidence>
<evidence type="ECO:0000256" key="6">
    <source>
        <dbReference type="SAM" id="SignalP"/>
    </source>
</evidence>
<dbReference type="Pfam" id="PF13564">
    <property type="entry name" value="DoxX_2"/>
    <property type="match status" value="1"/>
</dbReference>
<evidence type="ECO:0000256" key="5">
    <source>
        <dbReference type="SAM" id="Phobius"/>
    </source>
</evidence>
<evidence type="ECO:0000313" key="7">
    <source>
        <dbReference type="EMBL" id="MBO0516622.1"/>
    </source>
</evidence>
<comment type="subcellular location">
    <subcellularLocation>
        <location evidence="1">Membrane</location>
        <topology evidence="1">Multi-pass membrane protein</topology>
    </subcellularLocation>
</comment>
<protein>
    <submittedName>
        <fullName evidence="7">DoxX family protein</fullName>
    </submittedName>
</protein>
<gene>
    <name evidence="7" type="ORF">J0695_33345</name>
</gene>
<evidence type="ECO:0000256" key="2">
    <source>
        <dbReference type="ARBA" id="ARBA00022692"/>
    </source>
</evidence>
<keyword evidence="3 5" id="KW-1133">Transmembrane helix</keyword>
<evidence type="ECO:0000256" key="1">
    <source>
        <dbReference type="ARBA" id="ARBA00004141"/>
    </source>
</evidence>
<sequence>MAYVVVAALLAALLAFSAKVKLAGDTEAAASTMSRLGLPNTWLRPLGLVEAAGALGLLAGIAYLPLGIAAGVGVVLFFIGAVTIHLRAGDRKGAASPGVLVLIAVLPALFGLAAL</sequence>
<dbReference type="AlphaFoldDB" id="A0A939FDI5"/>
<feature type="transmembrane region" description="Helical" evidence="5">
    <location>
        <begin position="94"/>
        <end position="114"/>
    </location>
</feature>
<reference evidence="7" key="1">
    <citation type="submission" date="2021-03" db="EMBL/GenBank/DDBJ databases">
        <title>Streptomyces poriferae sp. nov., a novel marine sponge-derived Actinobacteria species with anti-MRSA activity.</title>
        <authorList>
            <person name="Sandoval-Powers M."/>
            <person name="Kralova S."/>
            <person name="Nguyen G.-S."/>
            <person name="Fawwal D."/>
            <person name="Degnes K."/>
            <person name="Klinkenberg G."/>
            <person name="Sletta H."/>
            <person name="Wentzel A."/>
            <person name="Liles M.R."/>
        </authorList>
    </citation>
    <scope>NUCLEOTIDE SEQUENCE</scope>
    <source>
        <strain evidence="7">DSM 41794</strain>
    </source>
</reference>
<feature type="chain" id="PRO_5039058389" evidence="6">
    <location>
        <begin position="24"/>
        <end position="115"/>
    </location>
</feature>
<proteinExistence type="predicted"/>
<keyword evidence="6" id="KW-0732">Signal</keyword>
<organism evidence="7 8">
    <name type="scientific">Streptomyces beijiangensis</name>
    <dbReference type="NCBI Taxonomy" id="163361"/>
    <lineage>
        <taxon>Bacteria</taxon>
        <taxon>Bacillati</taxon>
        <taxon>Actinomycetota</taxon>
        <taxon>Actinomycetes</taxon>
        <taxon>Kitasatosporales</taxon>
        <taxon>Streptomycetaceae</taxon>
        <taxon>Streptomyces</taxon>
    </lineage>
</organism>
<comment type="caution">
    <text evidence="7">The sequence shown here is derived from an EMBL/GenBank/DDBJ whole genome shotgun (WGS) entry which is preliminary data.</text>
</comment>
<feature type="transmembrane region" description="Helical" evidence="5">
    <location>
        <begin position="52"/>
        <end position="82"/>
    </location>
</feature>